<dbReference type="AlphaFoldDB" id="A0A2N3QFN0"/>
<gene>
    <name evidence="1" type="ORF">CQR47_1599</name>
</gene>
<proteinExistence type="predicted"/>
<protein>
    <submittedName>
        <fullName evidence="1">Uncharacterized protein</fullName>
    </submittedName>
</protein>
<evidence type="ECO:0000313" key="2">
    <source>
        <dbReference type="Proteomes" id="UP000233727"/>
    </source>
</evidence>
<organism evidence="1 2">
    <name type="scientific">Bifidobacterium thermophilum</name>
    <dbReference type="NCBI Taxonomy" id="33905"/>
    <lineage>
        <taxon>Bacteria</taxon>
        <taxon>Bacillati</taxon>
        <taxon>Actinomycetota</taxon>
        <taxon>Actinomycetes</taxon>
        <taxon>Bifidobacteriales</taxon>
        <taxon>Bifidobacteriaceae</taxon>
        <taxon>Bifidobacterium</taxon>
    </lineage>
</organism>
<reference evidence="1 2" key="1">
    <citation type="submission" date="2017-10" db="EMBL/GenBank/DDBJ databases">
        <title>Bifidobacterium genomics.</title>
        <authorList>
            <person name="Lugli G.A."/>
            <person name="Milani C."/>
            <person name="Mancabelli L."/>
        </authorList>
    </citation>
    <scope>NUCLEOTIDE SEQUENCE [LARGE SCALE GENOMIC DNA]</scope>
    <source>
        <strain evidence="1 2">1542B</strain>
    </source>
</reference>
<name>A0A2N3QFN0_9BIFI</name>
<comment type="caution">
    <text evidence="1">The sequence shown here is derived from an EMBL/GenBank/DDBJ whole genome shotgun (WGS) entry which is preliminary data.</text>
</comment>
<evidence type="ECO:0000313" key="1">
    <source>
        <dbReference type="EMBL" id="PKU89503.1"/>
    </source>
</evidence>
<sequence>MRRVKSHRCASTHTPVIVNSVAVPMSPAGDNDNHQCRETKQDARGHALDERTEVAANQKADITDDPKTMPMTPMMSSALRRLVFMMNILPRAGIIGLSFSEHNGFGAARHRKRHNTMALRGKFIRSVLDRCSHIAGFRMIPNSNSLIREQSSHRQAKA</sequence>
<dbReference type="EMBL" id="PCGY01000021">
    <property type="protein sequence ID" value="PKU89503.1"/>
    <property type="molecule type" value="Genomic_DNA"/>
</dbReference>
<dbReference type="Proteomes" id="UP000233727">
    <property type="component" value="Unassembled WGS sequence"/>
</dbReference>
<accession>A0A2N3QFN0</accession>